<dbReference type="Proteomes" id="UP000654720">
    <property type="component" value="Chromosome"/>
</dbReference>
<organism evidence="1 2">
    <name type="scientific">Butyricimonas virosa</name>
    <dbReference type="NCBI Taxonomy" id="544645"/>
    <lineage>
        <taxon>Bacteria</taxon>
        <taxon>Pseudomonadati</taxon>
        <taxon>Bacteroidota</taxon>
        <taxon>Bacteroidia</taxon>
        <taxon>Bacteroidales</taxon>
        <taxon>Odoribacteraceae</taxon>
        <taxon>Butyricimonas</taxon>
    </lineage>
</organism>
<name>A0ABX7H5C2_9BACT</name>
<protein>
    <submittedName>
        <fullName evidence="1">Uncharacterized protein</fullName>
    </submittedName>
</protein>
<evidence type="ECO:0000313" key="2">
    <source>
        <dbReference type="Proteomes" id="UP000654720"/>
    </source>
</evidence>
<dbReference type="EMBL" id="CP069450">
    <property type="protein sequence ID" value="QRO50019.1"/>
    <property type="molecule type" value="Genomic_DNA"/>
</dbReference>
<evidence type="ECO:0000313" key="1">
    <source>
        <dbReference type="EMBL" id="QRO50019.1"/>
    </source>
</evidence>
<dbReference type="RefSeq" id="WP_027202270.1">
    <property type="nucleotide sequence ID" value="NZ_CAJKXH010000054.1"/>
</dbReference>
<keyword evidence="2" id="KW-1185">Reference proteome</keyword>
<gene>
    <name evidence="1" type="ORF">I6J59_19500</name>
</gene>
<proteinExistence type="predicted"/>
<accession>A0ABX7H5C2</accession>
<reference evidence="1 2" key="1">
    <citation type="submission" date="2021-02" db="EMBL/GenBank/DDBJ databases">
        <title>FDA dAtabase for Regulatory Grade micrObial Sequences (FDA-ARGOS): Supporting development and validation of Infectious Disease Dx tests.</title>
        <authorList>
            <person name="Carlson P."/>
            <person name="Fischbach M."/>
            <person name="Hastie J."/>
            <person name="Bilen M."/>
            <person name="Cheng A."/>
            <person name="Tallon L."/>
            <person name="Sadzewicz L."/>
            <person name="Zhao X."/>
            <person name="Boylan J."/>
            <person name="Ott S."/>
            <person name="Bowen H."/>
            <person name="Vavikolanu K."/>
            <person name="Mehta A."/>
            <person name="Aluvathingal J."/>
            <person name="Nadendla S."/>
            <person name="Yan Y."/>
            <person name="Sichtig H."/>
        </authorList>
    </citation>
    <scope>NUCLEOTIDE SEQUENCE [LARGE SCALE GENOMIC DNA]</scope>
    <source>
        <strain evidence="1 2">FDAARGOS_1229</strain>
    </source>
</reference>
<sequence length="71" mass="8062">MVLDESVAMWKQAIGLDGMIWTNGSDLKGMESEIVHLFWCGISRLISCWTSRIVSLPVISCFPIFVLKWQS</sequence>
<dbReference type="GeneID" id="93097223"/>